<feature type="compositionally biased region" description="Polar residues" evidence="1">
    <location>
        <begin position="480"/>
        <end position="497"/>
    </location>
</feature>
<protein>
    <submittedName>
        <fullName evidence="2">Uncharacterized protein</fullName>
    </submittedName>
</protein>
<evidence type="ECO:0000256" key="1">
    <source>
        <dbReference type="SAM" id="MobiDB-lite"/>
    </source>
</evidence>
<sequence>MPNHFERLRSSIRTRCRKKRGSSKRNASGSVVGHVDGLDGASVDLAPNDEANENSQPLAGPVLNERTRSSAGDRIGRVLRSPVTQVVLFVTSTVADAVPIAGPPIKAVIDLLRKVLKLFDAINKNKKLADMLLLKLEFLLKCIENVDHPPDLETLEQHLNRALDFVKEMHTNSVLSSTEIGEQLKECDNSIMNYMTILLLSDTISNPEKLKIITTLGTIQGPGLQTFIATQTASASVSSEIRVATVTFIDPRRMRVEIERYKCSTPESFKACLFAYYAMDSSTPIRGSEYVKAGNYFLSFDEREVSPSELENMDPSRNRDLVLWWDKIIDGNGPLQMGVVISKINQASSESSDRCFRCHSVMARSSNGQQTECLRCEVSLSEPEHCDINSLTEDDKSKILNETKNGECDTDFYANIKFRYVDLPPPSMLASSTSPSSWVYPRTPHWRPGGFDDTLAPGEPGAPLLERPVYGFTNRDPTLRRSSSRASMTSNESNKSYRSFDASSYVDPAILASGESTLLKNKKSSGSGFGASGD</sequence>
<feature type="region of interest" description="Disordered" evidence="1">
    <location>
        <begin position="465"/>
        <end position="498"/>
    </location>
</feature>
<proteinExistence type="predicted"/>
<accession>A0A0H2R0N2</accession>
<gene>
    <name evidence="2" type="ORF">SCHPADRAFT_730297</name>
</gene>
<organism evidence="2 3">
    <name type="scientific">Schizopora paradoxa</name>
    <dbReference type="NCBI Taxonomy" id="27342"/>
    <lineage>
        <taxon>Eukaryota</taxon>
        <taxon>Fungi</taxon>
        <taxon>Dikarya</taxon>
        <taxon>Basidiomycota</taxon>
        <taxon>Agaricomycotina</taxon>
        <taxon>Agaricomycetes</taxon>
        <taxon>Hymenochaetales</taxon>
        <taxon>Schizoporaceae</taxon>
        <taxon>Schizopora</taxon>
    </lineage>
</organism>
<dbReference type="InParanoid" id="A0A0H2R0N2"/>
<evidence type="ECO:0000313" key="2">
    <source>
        <dbReference type="EMBL" id="KLO05350.1"/>
    </source>
</evidence>
<keyword evidence="3" id="KW-1185">Reference proteome</keyword>
<feature type="compositionally biased region" description="Basic residues" evidence="1">
    <location>
        <begin position="10"/>
        <end position="23"/>
    </location>
</feature>
<dbReference type="Proteomes" id="UP000053477">
    <property type="component" value="Unassembled WGS sequence"/>
</dbReference>
<evidence type="ECO:0000313" key="3">
    <source>
        <dbReference type="Proteomes" id="UP000053477"/>
    </source>
</evidence>
<dbReference type="OrthoDB" id="2639018at2759"/>
<feature type="region of interest" description="Disordered" evidence="1">
    <location>
        <begin position="1"/>
        <end position="66"/>
    </location>
</feature>
<dbReference type="AlphaFoldDB" id="A0A0H2R0N2"/>
<name>A0A0H2R0N2_9AGAM</name>
<reference evidence="2 3" key="1">
    <citation type="submission" date="2015-04" db="EMBL/GenBank/DDBJ databases">
        <title>Complete genome sequence of Schizopora paradoxa KUC8140, a cosmopolitan wood degrader in East Asia.</title>
        <authorList>
            <consortium name="DOE Joint Genome Institute"/>
            <person name="Min B."/>
            <person name="Park H."/>
            <person name="Jang Y."/>
            <person name="Kim J.-J."/>
            <person name="Kim K.H."/>
            <person name="Pangilinan J."/>
            <person name="Lipzen A."/>
            <person name="Riley R."/>
            <person name="Grigoriev I.V."/>
            <person name="Spatafora J.W."/>
            <person name="Choi I.-G."/>
        </authorList>
    </citation>
    <scope>NUCLEOTIDE SEQUENCE [LARGE SCALE GENOMIC DNA]</scope>
    <source>
        <strain evidence="2 3">KUC8140</strain>
    </source>
</reference>
<dbReference type="EMBL" id="KQ086322">
    <property type="protein sequence ID" value="KLO05350.1"/>
    <property type="molecule type" value="Genomic_DNA"/>
</dbReference>